<reference evidence="1" key="1">
    <citation type="submission" date="2013-05" db="EMBL/GenBank/DDBJ databases">
        <authorList>
            <person name="Harkins D.M."/>
            <person name="Durkin A.S."/>
            <person name="Brinkac L.M."/>
            <person name="Haft D.H."/>
            <person name="Selengut J.D."/>
            <person name="Sanka R."/>
            <person name="DePew J."/>
            <person name="Purushe J."/>
            <person name="Hartskeerl R.A."/>
            <person name="Ahmed A."/>
            <person name="van der Linden H."/>
            <person name="Goris M.G.A."/>
            <person name="Vinetz J.M."/>
            <person name="Sutton G.G."/>
            <person name="Nierman W.C."/>
            <person name="Fouts D.E."/>
        </authorList>
    </citation>
    <scope>NUCLEOTIDE SEQUENCE [LARGE SCALE GENOMIC DNA]</scope>
    <source>
        <strain evidence="1">L 60</strain>
    </source>
</reference>
<evidence type="ECO:0000313" key="1">
    <source>
        <dbReference type="EMBL" id="EQA61197.1"/>
    </source>
</evidence>
<accession>V6HW76</accession>
<name>V6HW76_9LEPT</name>
<gene>
    <name evidence="1" type="ORF">LEP1GSC062_1431</name>
</gene>
<dbReference type="EMBL" id="AHMT02000052">
    <property type="protein sequence ID" value="EQA61197.1"/>
    <property type="molecule type" value="Genomic_DNA"/>
</dbReference>
<dbReference type="AlphaFoldDB" id="V6HW76"/>
<protein>
    <submittedName>
        <fullName evidence="1">Uncharacterized protein</fullName>
    </submittedName>
</protein>
<proteinExistence type="predicted"/>
<comment type="caution">
    <text evidence="1">The sequence shown here is derived from an EMBL/GenBank/DDBJ whole genome shotgun (WGS) entry which is preliminary data.</text>
</comment>
<evidence type="ECO:0000313" key="2">
    <source>
        <dbReference type="Proteomes" id="UP000018747"/>
    </source>
</evidence>
<organism evidence="1 2">
    <name type="scientific">Leptospira alexanderi serovar Manhao 3 str. L 60</name>
    <dbReference type="NCBI Taxonomy" id="1049759"/>
    <lineage>
        <taxon>Bacteria</taxon>
        <taxon>Pseudomonadati</taxon>
        <taxon>Spirochaetota</taxon>
        <taxon>Spirochaetia</taxon>
        <taxon>Leptospirales</taxon>
        <taxon>Leptospiraceae</taxon>
        <taxon>Leptospira</taxon>
    </lineage>
</organism>
<keyword evidence="2" id="KW-1185">Reference proteome</keyword>
<sequence length="45" mass="5422">MYEVLYKNFKKIKSSKLFRYNMTLIFASGLLEKAQKKSFKLIKFP</sequence>
<dbReference type="Proteomes" id="UP000018747">
    <property type="component" value="Unassembled WGS sequence"/>
</dbReference>